<accession>A0A8K0TFG0</accession>
<comment type="caution">
    <text evidence="2">The sequence shown here is derived from an EMBL/GenBank/DDBJ whole genome shotgun (WGS) entry which is preliminary data.</text>
</comment>
<evidence type="ECO:0008006" key="4">
    <source>
        <dbReference type="Google" id="ProtNLM"/>
    </source>
</evidence>
<dbReference type="Proteomes" id="UP000813385">
    <property type="component" value="Unassembled WGS sequence"/>
</dbReference>
<reference evidence="2" key="1">
    <citation type="journal article" date="2021" name="Nat. Commun.">
        <title>Genetic determinants of endophytism in the Arabidopsis root mycobiome.</title>
        <authorList>
            <person name="Mesny F."/>
            <person name="Miyauchi S."/>
            <person name="Thiergart T."/>
            <person name="Pickel B."/>
            <person name="Atanasova L."/>
            <person name="Karlsson M."/>
            <person name="Huettel B."/>
            <person name="Barry K.W."/>
            <person name="Haridas S."/>
            <person name="Chen C."/>
            <person name="Bauer D."/>
            <person name="Andreopoulos W."/>
            <person name="Pangilinan J."/>
            <person name="LaButti K."/>
            <person name="Riley R."/>
            <person name="Lipzen A."/>
            <person name="Clum A."/>
            <person name="Drula E."/>
            <person name="Henrissat B."/>
            <person name="Kohler A."/>
            <person name="Grigoriev I.V."/>
            <person name="Martin F.M."/>
            <person name="Hacquard S."/>
        </authorList>
    </citation>
    <scope>NUCLEOTIDE SEQUENCE</scope>
    <source>
        <strain evidence="2">MPI-CAGE-AT-0016</strain>
    </source>
</reference>
<sequence>MCRTLSACVRLAVASWLAVVLLLLLLGCWAAADGQAVDCRLCCLLRSLSLVGPAVLQSRGATTASAGGVSKKATPIRAGITVPVLPSTGHLLAGDRSAAVELWLGY</sequence>
<organism evidence="2 3">
    <name type="scientific">Plectosphaerella cucumerina</name>
    <dbReference type="NCBI Taxonomy" id="40658"/>
    <lineage>
        <taxon>Eukaryota</taxon>
        <taxon>Fungi</taxon>
        <taxon>Dikarya</taxon>
        <taxon>Ascomycota</taxon>
        <taxon>Pezizomycotina</taxon>
        <taxon>Sordariomycetes</taxon>
        <taxon>Hypocreomycetidae</taxon>
        <taxon>Glomerellales</taxon>
        <taxon>Plectosphaerellaceae</taxon>
        <taxon>Plectosphaerella</taxon>
    </lineage>
</organism>
<proteinExistence type="predicted"/>
<evidence type="ECO:0000256" key="1">
    <source>
        <dbReference type="SAM" id="SignalP"/>
    </source>
</evidence>
<dbReference type="PROSITE" id="PS51257">
    <property type="entry name" value="PROKAR_LIPOPROTEIN"/>
    <property type="match status" value="1"/>
</dbReference>
<protein>
    <recommendedName>
        <fullName evidence="4">Secreted protein</fullName>
    </recommendedName>
</protein>
<keyword evidence="3" id="KW-1185">Reference proteome</keyword>
<keyword evidence="1" id="KW-0732">Signal</keyword>
<dbReference type="AlphaFoldDB" id="A0A8K0TFG0"/>
<feature type="chain" id="PRO_5035455478" description="Secreted protein" evidence="1">
    <location>
        <begin position="35"/>
        <end position="106"/>
    </location>
</feature>
<evidence type="ECO:0000313" key="2">
    <source>
        <dbReference type="EMBL" id="KAH7362615.1"/>
    </source>
</evidence>
<name>A0A8K0TFG0_9PEZI</name>
<dbReference type="EMBL" id="JAGPXD010000003">
    <property type="protein sequence ID" value="KAH7362615.1"/>
    <property type="molecule type" value="Genomic_DNA"/>
</dbReference>
<feature type="signal peptide" evidence="1">
    <location>
        <begin position="1"/>
        <end position="34"/>
    </location>
</feature>
<gene>
    <name evidence="2" type="ORF">B0T11DRAFT_86005</name>
</gene>
<evidence type="ECO:0000313" key="3">
    <source>
        <dbReference type="Proteomes" id="UP000813385"/>
    </source>
</evidence>